<dbReference type="GO" id="GO:0016787">
    <property type="term" value="F:hydrolase activity"/>
    <property type="evidence" value="ECO:0007669"/>
    <property type="project" value="UniProtKB-KW"/>
</dbReference>
<dbReference type="Gene3D" id="3.40.50.300">
    <property type="entry name" value="P-loop containing nucleotide triphosphate hydrolases"/>
    <property type="match status" value="3"/>
</dbReference>
<feature type="compositionally biased region" description="Acidic residues" evidence="10">
    <location>
        <begin position="613"/>
        <end position="623"/>
    </location>
</feature>
<name>A0AAD7V124_9FUNG</name>
<dbReference type="Pfam" id="PF13086">
    <property type="entry name" value="AAA_11"/>
    <property type="match status" value="2"/>
</dbReference>
<feature type="domain" description="NF-X1-type" evidence="11">
    <location>
        <begin position="1265"/>
        <end position="1282"/>
    </location>
</feature>
<feature type="compositionally biased region" description="Low complexity" evidence="10">
    <location>
        <begin position="626"/>
        <end position="640"/>
    </location>
</feature>
<feature type="domain" description="NF-X1-type" evidence="11">
    <location>
        <begin position="1236"/>
        <end position="1256"/>
    </location>
</feature>
<evidence type="ECO:0000256" key="2">
    <source>
        <dbReference type="ARBA" id="ARBA00022723"/>
    </source>
</evidence>
<evidence type="ECO:0000256" key="7">
    <source>
        <dbReference type="ARBA" id="ARBA00022806"/>
    </source>
</evidence>
<dbReference type="InterPro" id="IPR041677">
    <property type="entry name" value="DNA2/NAM7_AAA_11"/>
</dbReference>
<keyword evidence="2" id="KW-0479">Metal-binding</keyword>
<feature type="compositionally biased region" description="Basic residues" evidence="10">
    <location>
        <begin position="647"/>
        <end position="656"/>
    </location>
</feature>
<dbReference type="Pfam" id="PF25396">
    <property type="entry name" value="ZNFX1"/>
    <property type="match status" value="1"/>
</dbReference>
<dbReference type="GO" id="GO:0031048">
    <property type="term" value="P:regulatory ncRNA-mediated heterochromatin formation"/>
    <property type="evidence" value="ECO:0007669"/>
    <property type="project" value="TreeGrafter"/>
</dbReference>
<keyword evidence="7" id="KW-0347">Helicase</keyword>
<keyword evidence="8" id="KW-0862">Zinc</keyword>
<gene>
    <name evidence="12" type="ORF">O0I10_007487</name>
</gene>
<feature type="compositionally biased region" description="Low complexity" evidence="10">
    <location>
        <begin position="657"/>
        <end position="667"/>
    </location>
</feature>
<dbReference type="FunFam" id="3.40.50.300:FF:000326">
    <property type="entry name" value="P-loop containing nucleoside triphosphate hydrolase"/>
    <property type="match status" value="1"/>
</dbReference>
<dbReference type="GO" id="GO:0004386">
    <property type="term" value="F:helicase activity"/>
    <property type="evidence" value="ECO:0007669"/>
    <property type="project" value="UniProtKB-KW"/>
</dbReference>
<dbReference type="GO" id="GO:0005694">
    <property type="term" value="C:chromosome"/>
    <property type="evidence" value="ECO:0007669"/>
    <property type="project" value="UniProtKB-ARBA"/>
</dbReference>
<feature type="region of interest" description="Disordered" evidence="10">
    <location>
        <begin position="597"/>
        <end position="685"/>
    </location>
</feature>
<dbReference type="InterPro" id="IPR045055">
    <property type="entry name" value="DNA2/NAM7-like"/>
</dbReference>
<dbReference type="CDD" id="cd18808">
    <property type="entry name" value="SF1_C_Upf1"/>
    <property type="match status" value="1"/>
</dbReference>
<evidence type="ECO:0000256" key="6">
    <source>
        <dbReference type="ARBA" id="ARBA00022801"/>
    </source>
</evidence>
<evidence type="ECO:0000313" key="13">
    <source>
        <dbReference type="Proteomes" id="UP001234581"/>
    </source>
</evidence>
<dbReference type="PANTHER" id="PTHR10887:SF341">
    <property type="entry name" value="NFX1-TYPE ZINC FINGER-CONTAINING PROTEIN 1"/>
    <property type="match status" value="1"/>
</dbReference>
<evidence type="ECO:0000256" key="8">
    <source>
        <dbReference type="ARBA" id="ARBA00022833"/>
    </source>
</evidence>
<dbReference type="InterPro" id="IPR057373">
    <property type="entry name" value="ZNFX1"/>
</dbReference>
<dbReference type="InterPro" id="IPR047187">
    <property type="entry name" value="SF1_C_Upf1"/>
</dbReference>
<sequence length="1319" mass="150743">MSSFRGSDRNRNRRRYNMWETINNEEEPSPVVVNATLNLATNQFDVMDNPVEERPPPSKFDFLRHGQDSRAMQWTMDMQHGNGWGAAPAQVESWSQPMHEFDTSHDTRFSKGHAGNNDNNYGDDAPTFKLNFDVGDEKAYFTQHVDFDSYRTRSVVPEAEDILNADDDLLEYHPGTLPNVPVNRVHGSYNSIQEYLYTHFELMRTDLLIPLQKAVKTYRNSIRKVDEVNLLEDPSFTSQPPTDPAAPPPPRAFRVYEHVRLNAVVFGPRQVLYRIAFRLPYTENRVAWETSKRLIEGSLVMLSKDNFEKDIKIATVVARGDVPMRGSNRFEYMIDIMLERDNNALPMGFGDPLGVEQDKYTMIEATEGYFEAYRHILSVMQNMPPEDLPFAPILVDVSKDVLLPHYAAVKRNYDIAPYRNGQRQGPPMPVDITAQWRPYNIGMDSTQVDALKTMLSNNIAIVQGPPGTGKTFVGTYAMRVLLNNFPKSIGPIVCICQTNHALDQFLEHILRDNDEIVRVGSRSKSDLMKDHLLYELRKEAAPPKGIGRLYRKRDEIERSIRDLIIELYEEPCVTLEYVKSINGLSPRQLDSLKRLGEREKKRSEKKPAGGISFDDDDDDDDDWVISTSAAAATPSSTSSSRPGSKQQNKRGGRNNKRQQQQSSKSNGASSEWLDGNPNLEPEAKESKINPIEVWLQDAIEYASANGALYTFQDEMKEDLLEQQKGLIFDEEDEEDVMDEDEIREIKLNFVDEPDLRGNKNRFINIGYAYQKQEDPNERPETFWDRVMDAAGNNVGRRDAQARKVVNYKKMDSSKKMDTSGFNFFDDLMDETPAAEEPQHYVLERWAKDEPDATMWPLPVRLEAHKRWAEQRNRDLSATLRGLMVQYENISKEIRKLNVARDVKICRDHRVIGMTSTAAAKYHDLLEGIKPRVMVVEEAAEMLESHIVTALTQSLQHLILIGDHQQLRPQSAVHQLAEKHHLSVSLFERLVMNDLPFTRLSHQRRMRPDIRMLIDPIYSDPPLRDHPDVTRYPAVRGVQEPVYFISHNEDEQHIAESASKCNEHEALMAAKLSIYLMLQGYSPEDITIITMYAGQRTMIKRMLRAERRPDLDPSEILVSSVDGYQGEENKIIILSLVRSNANGQIGFLRVANRVCVSLSRAKHGMYILGNASLLCERSDLWNEIVSNLEDHARNRIGSRLPLRCQRHGELTEVQWPVDFATIPEGGCTRPCGERLPCGHVCELPCHPYDHEEVRCRQPCPKILDGCGHQCTRRCCEDCGICLQTIQHRFPCGHEVEGECGRIKRLLQNPAGWRCTSCPKG</sequence>
<reference evidence="12 13" key="1">
    <citation type="submission" date="2023-03" db="EMBL/GenBank/DDBJ databases">
        <title>Genome sequence of Lichtheimia ornata CBS 291.66.</title>
        <authorList>
            <person name="Mohabir J.T."/>
            <person name="Shea T.P."/>
            <person name="Kurbessoian T."/>
            <person name="Berby B."/>
            <person name="Fontaine J."/>
            <person name="Livny J."/>
            <person name="Gnirke A."/>
            <person name="Stajich J.E."/>
            <person name="Cuomo C.A."/>
        </authorList>
    </citation>
    <scope>NUCLEOTIDE SEQUENCE [LARGE SCALE GENOMIC DNA]</scope>
    <source>
        <strain evidence="12">CBS 291.66</strain>
    </source>
</reference>
<dbReference type="CDD" id="cd06008">
    <property type="entry name" value="NF-X1-zinc-finger"/>
    <property type="match status" value="1"/>
</dbReference>
<dbReference type="InterPro" id="IPR027417">
    <property type="entry name" value="P-loop_NTPase"/>
</dbReference>
<dbReference type="GO" id="GO:0031380">
    <property type="term" value="C:nuclear RNA-directed RNA polymerase complex"/>
    <property type="evidence" value="ECO:0007669"/>
    <property type="project" value="TreeGrafter"/>
</dbReference>
<evidence type="ECO:0000259" key="11">
    <source>
        <dbReference type="SMART" id="SM00438"/>
    </source>
</evidence>
<comment type="caution">
    <text evidence="12">The sequence shown here is derived from an EMBL/GenBank/DDBJ whole genome shotgun (WGS) entry which is preliminary data.</text>
</comment>
<keyword evidence="6" id="KW-0378">Hydrolase</keyword>
<comment type="similarity">
    <text evidence="1">Belongs to the DNA2/NAM7 helicase family.</text>
</comment>
<organism evidence="12 13">
    <name type="scientific">Lichtheimia ornata</name>
    <dbReference type="NCBI Taxonomy" id="688661"/>
    <lineage>
        <taxon>Eukaryota</taxon>
        <taxon>Fungi</taxon>
        <taxon>Fungi incertae sedis</taxon>
        <taxon>Mucoromycota</taxon>
        <taxon>Mucoromycotina</taxon>
        <taxon>Mucoromycetes</taxon>
        <taxon>Mucorales</taxon>
        <taxon>Lichtheimiaceae</taxon>
        <taxon>Lichtheimia</taxon>
    </lineage>
</organism>
<keyword evidence="4" id="KW-0547">Nucleotide-binding</keyword>
<feature type="compositionally biased region" description="Basic and acidic residues" evidence="10">
    <location>
        <begin position="597"/>
        <end position="607"/>
    </location>
</feature>
<evidence type="ECO:0000256" key="4">
    <source>
        <dbReference type="ARBA" id="ARBA00022741"/>
    </source>
</evidence>
<dbReference type="InterPro" id="IPR041679">
    <property type="entry name" value="DNA2/NAM7-like_C"/>
</dbReference>
<keyword evidence="5" id="KW-0863">Zinc-finger</keyword>
<dbReference type="EMBL" id="JARTCD010000036">
    <property type="protein sequence ID" value="KAJ8656890.1"/>
    <property type="molecule type" value="Genomic_DNA"/>
</dbReference>
<keyword evidence="13" id="KW-1185">Reference proteome</keyword>
<dbReference type="SMART" id="SM00438">
    <property type="entry name" value="ZnF_NFX"/>
    <property type="match status" value="2"/>
</dbReference>
<dbReference type="CDD" id="cd17936">
    <property type="entry name" value="EEXXEc_NFX1"/>
    <property type="match status" value="1"/>
</dbReference>
<evidence type="ECO:0000256" key="1">
    <source>
        <dbReference type="ARBA" id="ARBA00007913"/>
    </source>
</evidence>
<evidence type="ECO:0000256" key="9">
    <source>
        <dbReference type="ARBA" id="ARBA00022840"/>
    </source>
</evidence>
<protein>
    <recommendedName>
        <fullName evidence="11">NF-X1-type domain-containing protein</fullName>
    </recommendedName>
</protein>
<proteinExistence type="inferred from homology"/>
<evidence type="ECO:0000256" key="10">
    <source>
        <dbReference type="SAM" id="MobiDB-lite"/>
    </source>
</evidence>
<dbReference type="InterPro" id="IPR000967">
    <property type="entry name" value="Znf_NFX1"/>
</dbReference>
<dbReference type="GO" id="GO:0008270">
    <property type="term" value="F:zinc ion binding"/>
    <property type="evidence" value="ECO:0007669"/>
    <property type="project" value="UniProtKB-KW"/>
</dbReference>
<evidence type="ECO:0000313" key="12">
    <source>
        <dbReference type="EMBL" id="KAJ8656890.1"/>
    </source>
</evidence>
<dbReference type="PANTHER" id="PTHR10887">
    <property type="entry name" value="DNA2/NAM7 HELICASE FAMILY"/>
    <property type="match status" value="1"/>
</dbReference>
<dbReference type="GeneID" id="83214896"/>
<accession>A0AAD7V124</accession>
<keyword evidence="3" id="KW-0677">Repeat</keyword>
<dbReference type="GO" id="GO:0005524">
    <property type="term" value="F:ATP binding"/>
    <property type="evidence" value="ECO:0007669"/>
    <property type="project" value="UniProtKB-KW"/>
</dbReference>
<evidence type="ECO:0000256" key="5">
    <source>
        <dbReference type="ARBA" id="ARBA00022771"/>
    </source>
</evidence>
<dbReference type="SUPFAM" id="SSF52540">
    <property type="entry name" value="P-loop containing nucleoside triphosphate hydrolases"/>
    <property type="match status" value="1"/>
</dbReference>
<dbReference type="RefSeq" id="XP_058341803.1">
    <property type="nucleotide sequence ID" value="XM_058487503.1"/>
</dbReference>
<dbReference type="Pfam" id="PF13087">
    <property type="entry name" value="AAA_12"/>
    <property type="match status" value="1"/>
</dbReference>
<evidence type="ECO:0000256" key="3">
    <source>
        <dbReference type="ARBA" id="ARBA00022737"/>
    </source>
</evidence>
<keyword evidence="9" id="KW-0067">ATP-binding</keyword>
<dbReference type="Proteomes" id="UP001234581">
    <property type="component" value="Unassembled WGS sequence"/>
</dbReference>